<dbReference type="GO" id="GO:0003964">
    <property type="term" value="F:RNA-directed DNA polymerase activity"/>
    <property type="evidence" value="ECO:0007669"/>
    <property type="project" value="UniProtKB-KW"/>
</dbReference>
<keyword evidence="1" id="KW-0808">Transferase</keyword>
<dbReference type="AlphaFoldDB" id="A0A6L2NLD0"/>
<keyword evidence="1" id="KW-0695">RNA-directed DNA polymerase</keyword>
<proteinExistence type="predicted"/>
<sequence>MLEMKITWPIVLTHESEKTACPIIVRHAVRSTPDDVGNKMLQGITTASYGVPPASVFCHYKSNELRSNDTEEMVNVPSSMEAVNILTSGGAAASVSHADVLPAAGVPTVSGSFPTTRAIFTTTSMVTPYTRRPRGITIVSPQLIRSQIIRAKDKGKEKVIKTEVPKKRKLQEHIDAQVAREMEEEFVGENQGLDRNNEVIGKHLREYEQAKADLSVGEKLELISEILKEKFTPVWKQFEDFVRMSSKEESERVKRQGSLKRMKTSKSVSECVSEEELKGMMQLVPLEEVYVEALQIQVFRTTDDSDCGTARYDPPSMIVIVGTTGICMDYRKLSEIAIRNCYRQMSVQKEEIPKTDFRTRYGYFEFTVMPFGLTKAPTVCKKSKEEHESNLKMNLELLKKEKCYVKPNKAWWFCLRMLEALGVRDKECDLDGYRASTTHFQSEGLSLRQRR</sequence>
<gene>
    <name evidence="1" type="ORF">Tci_057302</name>
</gene>
<keyword evidence="1" id="KW-0548">Nucleotidyltransferase</keyword>
<dbReference type="PANTHER" id="PTHR24559:SF444">
    <property type="entry name" value="REVERSE TRANSCRIPTASE DOMAIN-CONTAINING PROTEIN"/>
    <property type="match status" value="1"/>
</dbReference>
<dbReference type="InterPro" id="IPR053134">
    <property type="entry name" value="RNA-dir_DNA_polymerase"/>
</dbReference>
<dbReference type="SUPFAM" id="SSF56672">
    <property type="entry name" value="DNA/RNA polymerases"/>
    <property type="match status" value="1"/>
</dbReference>
<dbReference type="InterPro" id="IPR043502">
    <property type="entry name" value="DNA/RNA_pol_sf"/>
</dbReference>
<dbReference type="EMBL" id="BKCJ010009086">
    <property type="protein sequence ID" value="GEU85324.1"/>
    <property type="molecule type" value="Genomic_DNA"/>
</dbReference>
<protein>
    <submittedName>
        <fullName evidence="1">Putative reverse transcriptase domain-containing protein</fullName>
    </submittedName>
</protein>
<dbReference type="Gene3D" id="3.10.10.10">
    <property type="entry name" value="HIV Type 1 Reverse Transcriptase, subunit A, domain 1"/>
    <property type="match status" value="1"/>
</dbReference>
<name>A0A6L2NLD0_TANCI</name>
<comment type="caution">
    <text evidence="1">The sequence shown here is derived from an EMBL/GenBank/DDBJ whole genome shotgun (WGS) entry which is preliminary data.</text>
</comment>
<reference evidence="1" key="1">
    <citation type="journal article" date="2019" name="Sci. Rep.">
        <title>Draft genome of Tanacetum cinerariifolium, the natural source of mosquito coil.</title>
        <authorList>
            <person name="Yamashiro T."/>
            <person name="Shiraishi A."/>
            <person name="Satake H."/>
            <person name="Nakayama K."/>
        </authorList>
    </citation>
    <scope>NUCLEOTIDE SEQUENCE</scope>
</reference>
<organism evidence="1">
    <name type="scientific">Tanacetum cinerariifolium</name>
    <name type="common">Dalmatian daisy</name>
    <name type="synonym">Chrysanthemum cinerariifolium</name>
    <dbReference type="NCBI Taxonomy" id="118510"/>
    <lineage>
        <taxon>Eukaryota</taxon>
        <taxon>Viridiplantae</taxon>
        <taxon>Streptophyta</taxon>
        <taxon>Embryophyta</taxon>
        <taxon>Tracheophyta</taxon>
        <taxon>Spermatophyta</taxon>
        <taxon>Magnoliopsida</taxon>
        <taxon>eudicotyledons</taxon>
        <taxon>Gunneridae</taxon>
        <taxon>Pentapetalae</taxon>
        <taxon>asterids</taxon>
        <taxon>campanulids</taxon>
        <taxon>Asterales</taxon>
        <taxon>Asteraceae</taxon>
        <taxon>Asteroideae</taxon>
        <taxon>Anthemideae</taxon>
        <taxon>Anthemidinae</taxon>
        <taxon>Tanacetum</taxon>
    </lineage>
</organism>
<evidence type="ECO:0000313" key="1">
    <source>
        <dbReference type="EMBL" id="GEU85324.1"/>
    </source>
</evidence>
<accession>A0A6L2NLD0</accession>
<dbReference type="PANTHER" id="PTHR24559">
    <property type="entry name" value="TRANSPOSON TY3-I GAG-POL POLYPROTEIN"/>
    <property type="match status" value="1"/>
</dbReference>